<dbReference type="InterPro" id="IPR006311">
    <property type="entry name" value="TAT_signal"/>
</dbReference>
<evidence type="ECO:0000259" key="2">
    <source>
        <dbReference type="Pfam" id="PF12680"/>
    </source>
</evidence>
<dbReference type="InterPro" id="IPR037401">
    <property type="entry name" value="SnoaL-like"/>
</dbReference>
<keyword evidence="4" id="KW-1185">Reference proteome</keyword>
<feature type="domain" description="SnoaL-like" evidence="2">
    <location>
        <begin position="67"/>
        <end position="155"/>
    </location>
</feature>
<evidence type="ECO:0000256" key="1">
    <source>
        <dbReference type="SAM" id="SignalP"/>
    </source>
</evidence>
<evidence type="ECO:0000313" key="4">
    <source>
        <dbReference type="Proteomes" id="UP000199352"/>
    </source>
</evidence>
<name>A0A1H9KL52_9PSEU</name>
<dbReference type="AlphaFoldDB" id="A0A1H9KL52"/>
<feature type="signal peptide" evidence="1">
    <location>
        <begin position="1"/>
        <end position="34"/>
    </location>
</feature>
<feature type="chain" id="PRO_5011777998" description="SnoaL-like domain-containing protein" evidence="1">
    <location>
        <begin position="35"/>
        <end position="180"/>
    </location>
</feature>
<dbReference type="PANTHER" id="PTHR41252:SF1">
    <property type="entry name" value="BLR2505 PROTEIN"/>
    <property type="match status" value="1"/>
</dbReference>
<dbReference type="Proteomes" id="UP000199352">
    <property type="component" value="Unassembled WGS sequence"/>
</dbReference>
<dbReference type="InterPro" id="IPR032710">
    <property type="entry name" value="NTF2-like_dom_sf"/>
</dbReference>
<sequence length="180" mass="19438">MNRPANDPRRRNFLKVLGGAGLSAPFLAVTPAAAQGTGTSAATSAREKRITRLTLAAFERQATGGSFFDVLAEDVTWTIAAAEPGVHRGKRAFLANGVRAVTGRLSTAIVPEIRGTWAQHDTVVVHWYGTAVARDGLPYRNNYCWIWQYRGDEVVNAVAFLDLVALTELFERVPLDGAAG</sequence>
<dbReference type="PANTHER" id="PTHR41252">
    <property type="entry name" value="BLR2505 PROTEIN"/>
    <property type="match status" value="1"/>
</dbReference>
<dbReference type="Pfam" id="PF12680">
    <property type="entry name" value="SnoaL_2"/>
    <property type="match status" value="1"/>
</dbReference>
<evidence type="ECO:0000313" key="3">
    <source>
        <dbReference type="EMBL" id="SEQ99828.1"/>
    </source>
</evidence>
<reference evidence="4" key="1">
    <citation type="submission" date="2016-10" db="EMBL/GenBank/DDBJ databases">
        <authorList>
            <person name="Varghese N."/>
            <person name="Submissions S."/>
        </authorList>
    </citation>
    <scope>NUCLEOTIDE SEQUENCE [LARGE SCALE GENOMIC DNA]</scope>
    <source>
        <strain evidence="4">CGMCC 4.3525</strain>
    </source>
</reference>
<accession>A0A1H9KL52</accession>
<dbReference type="Gene3D" id="3.10.450.50">
    <property type="match status" value="1"/>
</dbReference>
<dbReference type="EMBL" id="FOFR01000007">
    <property type="protein sequence ID" value="SEQ99828.1"/>
    <property type="molecule type" value="Genomic_DNA"/>
</dbReference>
<dbReference type="STRING" id="402600.SAMN05216188_10716"/>
<protein>
    <recommendedName>
        <fullName evidence="2">SnoaL-like domain-containing protein</fullName>
    </recommendedName>
</protein>
<proteinExistence type="predicted"/>
<keyword evidence="1" id="KW-0732">Signal</keyword>
<dbReference type="SUPFAM" id="SSF54427">
    <property type="entry name" value="NTF2-like"/>
    <property type="match status" value="1"/>
</dbReference>
<organism evidence="3 4">
    <name type="scientific">Lentzea xinjiangensis</name>
    <dbReference type="NCBI Taxonomy" id="402600"/>
    <lineage>
        <taxon>Bacteria</taxon>
        <taxon>Bacillati</taxon>
        <taxon>Actinomycetota</taxon>
        <taxon>Actinomycetes</taxon>
        <taxon>Pseudonocardiales</taxon>
        <taxon>Pseudonocardiaceae</taxon>
        <taxon>Lentzea</taxon>
    </lineage>
</organism>
<dbReference type="PROSITE" id="PS51318">
    <property type="entry name" value="TAT"/>
    <property type="match status" value="1"/>
</dbReference>
<dbReference type="RefSeq" id="WP_089951720.1">
    <property type="nucleotide sequence ID" value="NZ_FOFR01000007.1"/>
</dbReference>
<gene>
    <name evidence="3" type="ORF">SAMN05216188_10716</name>
</gene>